<keyword evidence="2" id="KW-0804">Transcription</keyword>
<reference evidence="5 6" key="1">
    <citation type="submission" date="2020-01" db="EMBL/GenBank/DDBJ databases">
        <authorList>
            <person name="Palmer J.M."/>
        </authorList>
    </citation>
    <scope>NUCLEOTIDE SEQUENCE [LARGE SCALE GENOMIC DNA]</scope>
    <source>
        <strain evidence="5 6">TWF970</strain>
    </source>
</reference>
<accession>A0A7C8RBU2</accession>
<gene>
    <name evidence="5" type="ORF">TWF970_001349</name>
</gene>
<dbReference type="InterPro" id="IPR007219">
    <property type="entry name" value="XnlR_reg_dom"/>
</dbReference>
<dbReference type="EMBL" id="JAABOJ010000011">
    <property type="protein sequence ID" value="KAF3283369.1"/>
    <property type="molecule type" value="Genomic_DNA"/>
</dbReference>
<evidence type="ECO:0000313" key="6">
    <source>
        <dbReference type="Proteomes" id="UP000474640"/>
    </source>
</evidence>
<dbReference type="AlphaFoldDB" id="A0A7C8RBU2"/>
<feature type="domain" description="Xylanolytic transcriptional activator regulatory" evidence="4">
    <location>
        <begin position="173"/>
        <end position="248"/>
    </location>
</feature>
<dbReference type="GO" id="GO:0003677">
    <property type="term" value="F:DNA binding"/>
    <property type="evidence" value="ECO:0007669"/>
    <property type="project" value="InterPro"/>
</dbReference>
<evidence type="ECO:0000259" key="4">
    <source>
        <dbReference type="SMART" id="SM00906"/>
    </source>
</evidence>
<keyword evidence="1" id="KW-0805">Transcription regulation</keyword>
<dbReference type="PANTHER" id="PTHR47840">
    <property type="entry name" value="ZN(II)2CYS6 TRANSCRIPTION FACTOR (EUROFUNG)-RELATED"/>
    <property type="match status" value="1"/>
</dbReference>
<dbReference type="OrthoDB" id="5392779at2759"/>
<name>A0A7C8RBU2_ORBOL</name>
<protein>
    <recommendedName>
        <fullName evidence="4">Xylanolytic transcriptional activator regulatory domain-containing protein</fullName>
    </recommendedName>
</protein>
<dbReference type="GO" id="GO:0006351">
    <property type="term" value="P:DNA-templated transcription"/>
    <property type="evidence" value="ECO:0007669"/>
    <property type="project" value="InterPro"/>
</dbReference>
<dbReference type="CDD" id="cd12148">
    <property type="entry name" value="fungal_TF_MHR"/>
    <property type="match status" value="1"/>
</dbReference>
<comment type="caution">
    <text evidence="5">The sequence shown here is derived from an EMBL/GenBank/DDBJ whole genome shotgun (WGS) entry which is preliminary data.</text>
</comment>
<dbReference type="SMART" id="SM00906">
    <property type="entry name" value="Fungal_trans"/>
    <property type="match status" value="1"/>
</dbReference>
<evidence type="ECO:0000256" key="3">
    <source>
        <dbReference type="ARBA" id="ARBA00023242"/>
    </source>
</evidence>
<dbReference type="GO" id="GO:0008270">
    <property type="term" value="F:zinc ion binding"/>
    <property type="evidence" value="ECO:0007669"/>
    <property type="project" value="InterPro"/>
</dbReference>
<organism evidence="5 6">
    <name type="scientific">Orbilia oligospora</name>
    <name type="common">Nematode-trapping fungus</name>
    <name type="synonym">Arthrobotrys oligospora</name>
    <dbReference type="NCBI Taxonomy" id="2813651"/>
    <lineage>
        <taxon>Eukaryota</taxon>
        <taxon>Fungi</taxon>
        <taxon>Dikarya</taxon>
        <taxon>Ascomycota</taxon>
        <taxon>Pezizomycotina</taxon>
        <taxon>Orbiliomycetes</taxon>
        <taxon>Orbiliales</taxon>
        <taxon>Orbiliaceae</taxon>
        <taxon>Orbilia</taxon>
    </lineage>
</organism>
<sequence length="629" mass="69592">MKKAACNIRPECDTSASAAVGPRLDIENTDFHGISRALILEWPSKSDLDLILCSQVGISALLHGLICRPYTELFRGDIPSAQDVLQPPHEGLHPVFVARKLLLLATFLQSIPTSAVDGLNDMSADYRVVMSSVFKAATRLVTTNEELITTLEGIECVMMESMFLNNAGNLRRAWLANRRAMNMAQVMGLHIDATSAVAVLEKDTRDRIDPRYMWFRLVVSDRYLSLMLGLPQGMMESSFAEPKTLEGCTPLERMERMESVAASLVLQRSSQERIDLASTYKIDKMMRDAAALMPPQWWLVDTKLTAIPDDSGRALEESVRLTAQFAHHHLLVQLHLPYILLRSSQELSYDYNKMVAANSSREVLVRFIAYRSSSSTPAYCRGVDFISFIASTTLCLAHMQALSGPQVRDVGTMFNTFQSLQHQRLSDRGLLERTLEVMETMASENDDLVAGKIVNILRPLLDIESNSLKGGCYHITVSTETLTESEVASNVGEGVSRVRIQIPHFGTIRIEHCPPSMGEAGPGPWISTTADGSLSVLNEPRFMTRGDDETHPHSQAVPSFPEVTEALDSNRTSMNSGVLTSSRETGVLTSSRENHLLPVPSPDLDDWVLQGVDMALFNSLTAGDFEFAL</sequence>
<keyword evidence="3" id="KW-0539">Nucleus</keyword>
<dbReference type="PANTHER" id="PTHR47840:SF1">
    <property type="entry name" value="ZN(II)2CYS6 TRANSCRIPTION FACTOR (EUROFUNG)"/>
    <property type="match status" value="1"/>
</dbReference>
<evidence type="ECO:0000256" key="1">
    <source>
        <dbReference type="ARBA" id="ARBA00023015"/>
    </source>
</evidence>
<proteinExistence type="predicted"/>
<dbReference type="Proteomes" id="UP000474640">
    <property type="component" value="Unassembled WGS sequence"/>
</dbReference>
<evidence type="ECO:0000256" key="2">
    <source>
        <dbReference type="ARBA" id="ARBA00023163"/>
    </source>
</evidence>
<evidence type="ECO:0000313" key="5">
    <source>
        <dbReference type="EMBL" id="KAF3283369.1"/>
    </source>
</evidence>